<reference evidence="1 2" key="1">
    <citation type="journal article" date="2010" name="Nat. Biotechnol.">
        <title>Genome sequence of the model mushroom Schizophyllum commune.</title>
        <authorList>
            <person name="Ohm R.A."/>
            <person name="de Jong J.F."/>
            <person name="Lugones L.G."/>
            <person name="Aerts A."/>
            <person name="Kothe E."/>
            <person name="Stajich J.E."/>
            <person name="de Vries R.P."/>
            <person name="Record E."/>
            <person name="Levasseur A."/>
            <person name="Baker S.E."/>
            <person name="Bartholomew K.A."/>
            <person name="Coutinho P.M."/>
            <person name="Erdmann S."/>
            <person name="Fowler T.J."/>
            <person name="Gathman A.C."/>
            <person name="Lombard V."/>
            <person name="Henrissat B."/>
            <person name="Knabe N."/>
            <person name="Kuees U."/>
            <person name="Lilly W.W."/>
            <person name="Lindquist E."/>
            <person name="Lucas S."/>
            <person name="Magnuson J.K."/>
            <person name="Piumi F."/>
            <person name="Raudaskoski M."/>
            <person name="Salamov A."/>
            <person name="Schmutz J."/>
            <person name="Schwarze F.W.M.R."/>
            <person name="vanKuyk P.A."/>
            <person name="Horton J.S."/>
            <person name="Grigoriev I.V."/>
            <person name="Woesten H.A.B."/>
        </authorList>
    </citation>
    <scope>NUCLEOTIDE SEQUENCE [LARGE SCALE GENOMIC DNA]</scope>
    <source>
        <strain evidence="2">H4-8 / FGSC 9210</strain>
    </source>
</reference>
<proteinExistence type="predicted"/>
<dbReference type="PANTHER" id="PTHR38797:SF4">
    <property type="entry name" value="NUCLEAR PORE COMPLEX PROTEIN NUP85"/>
    <property type="match status" value="1"/>
</dbReference>
<dbReference type="OrthoDB" id="3350591at2759"/>
<evidence type="ECO:0000313" key="1">
    <source>
        <dbReference type="EMBL" id="EFI93451.1"/>
    </source>
</evidence>
<dbReference type="OMA" id="ATKWINY"/>
<accession>D8QFP5</accession>
<dbReference type="Proteomes" id="UP000007431">
    <property type="component" value="Unassembled WGS sequence"/>
</dbReference>
<dbReference type="GeneID" id="9592124"/>
<dbReference type="PANTHER" id="PTHR38797">
    <property type="entry name" value="NUCLEAR PORE COMPLEX PROTEIN NUP85-RELATED"/>
    <property type="match status" value="1"/>
</dbReference>
<protein>
    <submittedName>
        <fullName evidence="1">Uncharacterized protein</fullName>
    </submittedName>
</protein>
<dbReference type="EMBL" id="GL377311">
    <property type="protein sequence ID" value="EFI93451.1"/>
    <property type="molecule type" value="Genomic_DNA"/>
</dbReference>
<dbReference type="RefSeq" id="XP_003028354.1">
    <property type="nucleotide sequence ID" value="XM_003028308.1"/>
</dbReference>
<dbReference type="KEGG" id="scm:SCHCO_02638836"/>
<dbReference type="AlphaFoldDB" id="D8QFP5"/>
<dbReference type="InParanoid" id="D8QFP5"/>
<name>D8QFP5_SCHCM</name>
<evidence type="ECO:0000313" key="2">
    <source>
        <dbReference type="Proteomes" id="UP000007431"/>
    </source>
</evidence>
<dbReference type="InterPro" id="IPR053204">
    <property type="entry name" value="Oxopyrrolidines_Biosynth-assoc"/>
</dbReference>
<sequence>MKYSAWLADARQIHSYEPVALDALSSYLNYEVSSHDAAKSIVAAEARVPPLQGGLIWGGLLSLAANDPEVHEQLVDLIKAIMSLPNKPQYPLGTAWRDTHDSIWSETIDFKNVRKIDRHNPDPLIKRWPAYHALTARLMAASLLDAHYIALTQIVHALETHLAYPPTPYQAMNIAAAAQYFILCPVEVYLNPLRTKHQDDPGYGWKWGEDMELWKGKLGWSAERWAFWKRRWAEVREMEALSELAGLGDDVRELARRAEVGMDKVERAVAKKGETKVRREGV</sequence>
<feature type="non-terminal residue" evidence="1">
    <location>
        <position position="282"/>
    </location>
</feature>
<dbReference type="Pfam" id="PF12311">
    <property type="entry name" value="DUF3632"/>
    <property type="match status" value="1"/>
</dbReference>
<dbReference type="eggNOG" id="ENOG502SV2P">
    <property type="taxonomic scope" value="Eukaryota"/>
</dbReference>
<dbReference type="VEuPathDB" id="FungiDB:SCHCODRAFT_02638836"/>
<keyword evidence="2" id="KW-1185">Reference proteome</keyword>
<dbReference type="HOGENOM" id="CLU_1081734_0_0_1"/>
<gene>
    <name evidence="1" type="ORF">SCHCODRAFT_112680</name>
</gene>
<dbReference type="InterPro" id="IPR022085">
    <property type="entry name" value="OpdG"/>
</dbReference>
<organism evidence="2">
    <name type="scientific">Schizophyllum commune (strain H4-8 / FGSC 9210)</name>
    <name type="common">Split gill fungus</name>
    <dbReference type="NCBI Taxonomy" id="578458"/>
    <lineage>
        <taxon>Eukaryota</taxon>
        <taxon>Fungi</taxon>
        <taxon>Dikarya</taxon>
        <taxon>Basidiomycota</taxon>
        <taxon>Agaricomycotina</taxon>
        <taxon>Agaricomycetes</taxon>
        <taxon>Agaricomycetidae</taxon>
        <taxon>Agaricales</taxon>
        <taxon>Schizophyllaceae</taxon>
        <taxon>Schizophyllum</taxon>
    </lineage>
</organism>